<gene>
    <name evidence="3" type="ORF">CAEBREN_18074</name>
</gene>
<dbReference type="SUPFAM" id="SSF49599">
    <property type="entry name" value="TRAF domain-like"/>
    <property type="match status" value="1"/>
</dbReference>
<dbReference type="Gene3D" id="2.60.210.10">
    <property type="entry name" value="Apoptosis, Tumor Necrosis Factor Receptor Associated Protein 2, Chain A"/>
    <property type="match status" value="1"/>
</dbReference>
<reference evidence="4" key="1">
    <citation type="submission" date="2011-07" db="EMBL/GenBank/DDBJ databases">
        <authorList>
            <consortium name="Caenorhabditis brenneri Sequencing and Analysis Consortium"/>
            <person name="Wilson R.K."/>
        </authorList>
    </citation>
    <scope>NUCLEOTIDE SEQUENCE [LARGE SCALE GENOMIC DNA]</scope>
    <source>
        <strain evidence="4">PB2801</strain>
    </source>
</reference>
<feature type="domain" description="MATH" evidence="2">
    <location>
        <begin position="10"/>
        <end position="131"/>
    </location>
</feature>
<dbReference type="OrthoDB" id="9997739at2759"/>
<dbReference type="SMART" id="SM00061">
    <property type="entry name" value="MATH"/>
    <property type="match status" value="1"/>
</dbReference>
<evidence type="ECO:0000313" key="3">
    <source>
        <dbReference type="EMBL" id="EGT40209.1"/>
    </source>
</evidence>
<dbReference type="STRING" id="135651.G0NYU0"/>
<keyword evidence="4" id="KW-1185">Reference proteome</keyword>
<dbReference type="Proteomes" id="UP000008068">
    <property type="component" value="Unassembled WGS sequence"/>
</dbReference>
<dbReference type="InterPro" id="IPR000210">
    <property type="entry name" value="BTB/POZ_dom"/>
</dbReference>
<dbReference type="Pfam" id="PF00651">
    <property type="entry name" value="BTB"/>
    <property type="match status" value="1"/>
</dbReference>
<feature type="domain" description="BTB" evidence="1">
    <location>
        <begin position="157"/>
        <end position="223"/>
    </location>
</feature>
<protein>
    <recommendedName>
        <fullName evidence="5">BTB domain-containing protein</fullName>
    </recommendedName>
</protein>
<dbReference type="PANTHER" id="PTHR22743:SF165">
    <property type="entry name" value="BTB AND MATH DOMAIN CONTAINING-RELATED"/>
    <property type="match status" value="1"/>
</dbReference>
<dbReference type="Pfam" id="PF00917">
    <property type="entry name" value="MATH"/>
    <property type="match status" value="1"/>
</dbReference>
<proteinExistence type="predicted"/>
<evidence type="ECO:0000313" key="4">
    <source>
        <dbReference type="Proteomes" id="UP000008068"/>
    </source>
</evidence>
<dbReference type="PROSITE" id="PS50144">
    <property type="entry name" value="MATH"/>
    <property type="match status" value="1"/>
</dbReference>
<dbReference type="InterPro" id="IPR011333">
    <property type="entry name" value="SKP1/BTB/POZ_sf"/>
</dbReference>
<evidence type="ECO:0000259" key="1">
    <source>
        <dbReference type="PROSITE" id="PS50097"/>
    </source>
</evidence>
<dbReference type="InterPro" id="IPR002083">
    <property type="entry name" value="MATH/TRAF_dom"/>
</dbReference>
<dbReference type="AlphaFoldDB" id="G0NYU0"/>
<dbReference type="EMBL" id="GL379984">
    <property type="protein sequence ID" value="EGT40209.1"/>
    <property type="molecule type" value="Genomic_DNA"/>
</dbReference>
<dbReference type="InParanoid" id="G0NYU0"/>
<dbReference type="CDD" id="cd18186">
    <property type="entry name" value="BTB_POZ_ZBTB_KLHL-like"/>
    <property type="match status" value="1"/>
</dbReference>
<accession>G0NYU0</accession>
<dbReference type="CDD" id="cd00121">
    <property type="entry name" value="MATH"/>
    <property type="match status" value="1"/>
</dbReference>
<dbReference type="InterPro" id="IPR008974">
    <property type="entry name" value="TRAF-like"/>
</dbReference>
<dbReference type="PANTHER" id="PTHR22743">
    <property type="entry name" value="MEPRIN/TRAF-LIKE MATH FAMILY-C.ELEGANS"/>
    <property type="match status" value="1"/>
</dbReference>
<dbReference type="Gene3D" id="3.30.710.10">
    <property type="entry name" value="Potassium Channel Kv1.1, Chain A"/>
    <property type="match status" value="1"/>
</dbReference>
<sequence>MINEQVPIKEFTLTDVIKNYHELRQNQLMVSENVDHFNVPWATAYYKDEHGLSLYLSCSKEDKDKEWSIDTNVEFYIISAKGNWKKSIQSLNVEFNNNRGSDKFGIDEFVSNNEMKDDFLVRNEVVVEIKVQILRMSGIDKKQQLKSFDDKEAEKLSDMTLCVDDKRFHVSKLLLASQSTHFSSIISEKARKRKFKVTLDGIDANTFQTFLEVMYLEPTLTEEMH</sequence>
<dbReference type="eggNOG" id="ENOG502QUFU">
    <property type="taxonomic scope" value="Eukaryota"/>
</dbReference>
<name>G0NYU0_CAEBE</name>
<evidence type="ECO:0008006" key="5">
    <source>
        <dbReference type="Google" id="ProtNLM"/>
    </source>
</evidence>
<dbReference type="InterPro" id="IPR052664">
    <property type="entry name" value="BTB-MATH_domain_protein"/>
</dbReference>
<dbReference type="SUPFAM" id="SSF54695">
    <property type="entry name" value="POZ domain"/>
    <property type="match status" value="1"/>
</dbReference>
<dbReference type="HOGENOM" id="CLU_051249_1_2_1"/>
<dbReference type="PROSITE" id="PS50097">
    <property type="entry name" value="BTB"/>
    <property type="match status" value="1"/>
</dbReference>
<organism evidence="4">
    <name type="scientific">Caenorhabditis brenneri</name>
    <name type="common">Nematode worm</name>
    <dbReference type="NCBI Taxonomy" id="135651"/>
    <lineage>
        <taxon>Eukaryota</taxon>
        <taxon>Metazoa</taxon>
        <taxon>Ecdysozoa</taxon>
        <taxon>Nematoda</taxon>
        <taxon>Chromadorea</taxon>
        <taxon>Rhabditida</taxon>
        <taxon>Rhabditina</taxon>
        <taxon>Rhabditomorpha</taxon>
        <taxon>Rhabditoidea</taxon>
        <taxon>Rhabditidae</taxon>
        <taxon>Peloderinae</taxon>
        <taxon>Caenorhabditis</taxon>
    </lineage>
</organism>
<evidence type="ECO:0000259" key="2">
    <source>
        <dbReference type="PROSITE" id="PS50144"/>
    </source>
</evidence>